<evidence type="ECO:0000313" key="3">
    <source>
        <dbReference type="Proteomes" id="UP000070434"/>
    </source>
</evidence>
<feature type="region of interest" description="Disordered" evidence="1">
    <location>
        <begin position="27"/>
        <end position="106"/>
    </location>
</feature>
<name>A0AAW3Q4U9_9BURK</name>
<feature type="compositionally biased region" description="Basic residues" evidence="1">
    <location>
        <begin position="96"/>
        <end position="106"/>
    </location>
</feature>
<proteinExistence type="predicted"/>
<comment type="caution">
    <text evidence="2">The sequence shown here is derived from an EMBL/GenBank/DDBJ whole genome shotgun (WGS) entry which is preliminary data.</text>
</comment>
<accession>A0AAW3Q4U9</accession>
<organism evidence="2 3">
    <name type="scientific">Burkholderia anthina</name>
    <dbReference type="NCBI Taxonomy" id="179879"/>
    <lineage>
        <taxon>Bacteria</taxon>
        <taxon>Pseudomonadati</taxon>
        <taxon>Pseudomonadota</taxon>
        <taxon>Betaproteobacteria</taxon>
        <taxon>Burkholderiales</taxon>
        <taxon>Burkholderiaceae</taxon>
        <taxon>Burkholderia</taxon>
        <taxon>Burkholderia cepacia complex</taxon>
    </lineage>
</organism>
<dbReference type="Proteomes" id="UP000070434">
    <property type="component" value="Chromosome 1"/>
</dbReference>
<evidence type="ECO:0000256" key="1">
    <source>
        <dbReference type="SAM" id="MobiDB-lite"/>
    </source>
</evidence>
<dbReference type="EMBL" id="LNJP01000001">
    <property type="protein sequence ID" value="KWZ36178.1"/>
    <property type="molecule type" value="Genomic_DNA"/>
</dbReference>
<reference evidence="2 3" key="1">
    <citation type="submission" date="2015-11" db="EMBL/GenBank/DDBJ databases">
        <authorList>
            <person name="Sahl J."/>
            <person name="Wagner D."/>
            <person name="Keim P."/>
        </authorList>
    </citation>
    <scope>NUCLEOTIDE SEQUENCE [LARGE SCALE GENOMIC DNA]</scope>
    <source>
        <strain evidence="2 3">AZ-4-2-10-S1-D7</strain>
    </source>
</reference>
<evidence type="ECO:0000313" key="2">
    <source>
        <dbReference type="EMBL" id="KWZ36178.1"/>
    </source>
</evidence>
<gene>
    <name evidence="2" type="ORF">WS64_11975</name>
</gene>
<dbReference type="AlphaFoldDB" id="A0AAW3Q4U9"/>
<sequence>MRRVLENRLMHAAGVVSARRCPCPKVVPHGTRARPDAVTRGHATPSCERVPAQRGSVARRVRDGVSPRVVRRRRDTVQTVGDDTRRSISTEGAHHAAQRRAGRRLK</sequence>
<feature type="compositionally biased region" description="Basic and acidic residues" evidence="1">
    <location>
        <begin position="82"/>
        <end position="94"/>
    </location>
</feature>
<protein>
    <submittedName>
        <fullName evidence="2">Uncharacterized protein</fullName>
    </submittedName>
</protein>